<evidence type="ECO:0000313" key="3">
    <source>
        <dbReference type="Proteomes" id="UP001646157"/>
    </source>
</evidence>
<reference evidence="2 3" key="1">
    <citation type="submission" date="2021-01" db="EMBL/GenBank/DDBJ databases">
        <title>Genomic Encyclopedia of Type Strains, Phase IV (KMG-IV): sequencing the most valuable type-strain genomes for metagenomic binning, comparative biology and taxonomic classification.</title>
        <authorList>
            <person name="Goeker M."/>
        </authorList>
    </citation>
    <scope>NUCLEOTIDE SEQUENCE [LARGE SCALE GENOMIC DNA]</scope>
    <source>
        <strain evidence="2 3">DSM 24834</strain>
    </source>
</reference>
<proteinExistence type="predicted"/>
<feature type="domain" description="EAL" evidence="1">
    <location>
        <begin position="1"/>
        <end position="91"/>
    </location>
</feature>
<evidence type="ECO:0000259" key="1">
    <source>
        <dbReference type="PROSITE" id="PS50883"/>
    </source>
</evidence>
<dbReference type="PROSITE" id="PS50883">
    <property type="entry name" value="EAL"/>
    <property type="match status" value="1"/>
</dbReference>
<dbReference type="Proteomes" id="UP001646157">
    <property type="component" value="Unassembled WGS sequence"/>
</dbReference>
<dbReference type="InterPro" id="IPR001633">
    <property type="entry name" value="EAL_dom"/>
</dbReference>
<gene>
    <name evidence="2" type="ORF">JOC86_000723</name>
</gene>
<organism evidence="2 3">
    <name type="scientific">Rossellomorea pakistanensis</name>
    <dbReference type="NCBI Taxonomy" id="992288"/>
    <lineage>
        <taxon>Bacteria</taxon>
        <taxon>Bacillati</taxon>
        <taxon>Bacillota</taxon>
        <taxon>Bacilli</taxon>
        <taxon>Bacillales</taxon>
        <taxon>Bacillaceae</taxon>
        <taxon>Rossellomorea</taxon>
    </lineage>
</organism>
<sequence>MKWRVPTYFKPREIVVEILETVEPSQEIVDSCMELRKLGYKVALDDFIFNDSNPFSLELMKHADYVKVDILNTSKEKRTSIESKHLQNSYI</sequence>
<dbReference type="SUPFAM" id="SSF141868">
    <property type="entry name" value="EAL domain-like"/>
    <property type="match status" value="1"/>
</dbReference>
<comment type="caution">
    <text evidence="2">The sequence shown here is derived from an EMBL/GenBank/DDBJ whole genome shotgun (WGS) entry which is preliminary data.</text>
</comment>
<dbReference type="Gene3D" id="3.20.20.450">
    <property type="entry name" value="EAL domain"/>
    <property type="match status" value="1"/>
</dbReference>
<evidence type="ECO:0000313" key="2">
    <source>
        <dbReference type="EMBL" id="MBM7584186.1"/>
    </source>
</evidence>
<protein>
    <submittedName>
        <fullName evidence="2">C-di-GMP-related signal transduction protein</fullName>
    </submittedName>
</protein>
<dbReference type="EMBL" id="JAFBDZ010000001">
    <property type="protein sequence ID" value="MBM7584186.1"/>
    <property type="molecule type" value="Genomic_DNA"/>
</dbReference>
<keyword evidence="3" id="KW-1185">Reference proteome</keyword>
<name>A0ABS2N9E8_9BACI</name>
<dbReference type="InterPro" id="IPR035919">
    <property type="entry name" value="EAL_sf"/>
</dbReference>
<accession>A0ABS2N9E8</accession>